<organism evidence="2 3">
    <name type="scientific">Arthrobacter phage Crewmate</name>
    <dbReference type="NCBI Taxonomy" id="2832317"/>
    <lineage>
        <taxon>Viruses</taxon>
        <taxon>Duplodnaviria</taxon>
        <taxon>Heunggongvirae</taxon>
        <taxon>Uroviricota</taxon>
        <taxon>Caudoviricetes</taxon>
        <taxon>Casidaviridae</taxon>
        <taxon>Manhattanvirus</taxon>
        <taxon>Manhattanvirus crewmate</taxon>
    </lineage>
</organism>
<dbReference type="GeneID" id="77954701"/>
<protein>
    <submittedName>
        <fullName evidence="2">Uncharacterized protein</fullName>
    </submittedName>
</protein>
<evidence type="ECO:0000256" key="1">
    <source>
        <dbReference type="SAM" id="MobiDB-lite"/>
    </source>
</evidence>
<keyword evidence="3" id="KW-1185">Reference proteome</keyword>
<evidence type="ECO:0000313" key="3">
    <source>
        <dbReference type="Proteomes" id="UP001200761"/>
    </source>
</evidence>
<feature type="region of interest" description="Disordered" evidence="1">
    <location>
        <begin position="94"/>
        <end position="126"/>
    </location>
</feature>
<name>A0AA49B3D0_9CAUD</name>
<feature type="region of interest" description="Disordered" evidence="1">
    <location>
        <begin position="1"/>
        <end position="29"/>
    </location>
</feature>
<proteinExistence type="predicted"/>
<dbReference type="RefSeq" id="YP_010678307.1">
    <property type="nucleotide sequence ID" value="NC_071033.1"/>
</dbReference>
<gene>
    <name evidence="2" type="primary">56</name>
    <name evidence="2" type="ORF">SEA_CREWMATE_56</name>
</gene>
<dbReference type="EMBL" id="OL549189">
    <property type="protein sequence ID" value="UIW13308.1"/>
    <property type="molecule type" value="Genomic_DNA"/>
</dbReference>
<reference evidence="2" key="1">
    <citation type="submission" date="2021-11" db="EMBL/GenBank/DDBJ databases">
        <authorList>
            <person name="Furlong K.P."/>
            <person name="Ghanmi N."/>
            <person name="Islam M.S."/>
            <person name="Jung D."/>
            <person name="Madani M.T."/>
            <person name="Petrova A."/>
            <person name="Ristovski M."/>
            <person name="Salikini A."/>
            <person name="Uppal M."/>
            <person name="Tran A."/>
            <person name="Tremblay V."/>
            <person name="Williams E."/>
            <person name="Giles L."/>
            <person name="McCarthy L."/>
            <person name="Wheaton K.A."/>
            <person name="Chan K."/>
            <person name="Rudner A.D."/>
            <person name="Beyer A.R."/>
            <person name="Chong R.A."/>
            <person name="Edgington N.P."/>
            <person name="Freise A.C."/>
            <person name="Garcia Costas A.M."/>
            <person name="Gibb B.P."/>
            <person name="Klyczek K.K."/>
            <person name="Swerdlow S.J."/>
            <person name="Garlena R.A."/>
            <person name="Russell D.A."/>
            <person name="Jacobs-Sera D."/>
            <person name="Hatfull G.F."/>
        </authorList>
    </citation>
    <scope>NUCLEOTIDE SEQUENCE</scope>
</reference>
<accession>A0AA49B3D0</accession>
<dbReference type="Proteomes" id="UP001200761">
    <property type="component" value="Segment"/>
</dbReference>
<evidence type="ECO:0000313" key="2">
    <source>
        <dbReference type="EMBL" id="UIW13308.1"/>
    </source>
</evidence>
<sequence length="126" mass="13480">MSRSRHPADSSCVHYTDTPRRPTVATRTKAEHRARAEELLALSKTYPHQSAARLAALAEAQVEAVLSLPTADDFGTPASHEVDSALVAATISQDVAAKAAQEAQEEDPAPKTQRRTRKAPSAPKEG</sequence>
<dbReference type="KEGG" id="vg:77954701"/>